<protein>
    <submittedName>
        <fullName evidence="3">Uncharacterized protein</fullName>
    </submittedName>
</protein>
<feature type="transmembrane region" description="Helical" evidence="2">
    <location>
        <begin position="200"/>
        <end position="223"/>
    </location>
</feature>
<dbReference type="STRING" id="658218.SAMN05216562_1939"/>
<feature type="transmembrane region" description="Helical" evidence="2">
    <location>
        <begin position="353"/>
        <end position="375"/>
    </location>
</feature>
<gene>
    <name evidence="3" type="ORF">SAMN05216562_1939</name>
</gene>
<dbReference type="OrthoDB" id="183980at2"/>
<dbReference type="RefSeq" id="WP_091387660.1">
    <property type="nucleotide sequence ID" value="NZ_FNQO01000002.1"/>
</dbReference>
<feature type="transmembrane region" description="Helical" evidence="2">
    <location>
        <begin position="73"/>
        <end position="93"/>
    </location>
</feature>
<name>A0A1H3YSU0_9GAMM</name>
<dbReference type="Proteomes" id="UP000198658">
    <property type="component" value="Unassembled WGS sequence"/>
</dbReference>
<reference evidence="4" key="1">
    <citation type="submission" date="2016-10" db="EMBL/GenBank/DDBJ databases">
        <authorList>
            <person name="Varghese N."/>
            <person name="Submissions S."/>
        </authorList>
    </citation>
    <scope>NUCLEOTIDE SEQUENCE [LARGE SCALE GENOMIC DNA]</scope>
    <source>
        <strain evidence="4">CGMCC 1.10657</strain>
    </source>
</reference>
<evidence type="ECO:0000313" key="3">
    <source>
        <dbReference type="EMBL" id="SEA14122.1"/>
    </source>
</evidence>
<evidence type="ECO:0000313" key="4">
    <source>
        <dbReference type="Proteomes" id="UP000198658"/>
    </source>
</evidence>
<dbReference type="EMBL" id="FNQO01000002">
    <property type="protein sequence ID" value="SEA14122.1"/>
    <property type="molecule type" value="Genomic_DNA"/>
</dbReference>
<keyword evidence="4" id="KW-1185">Reference proteome</keyword>
<feature type="region of interest" description="Disordered" evidence="1">
    <location>
        <begin position="467"/>
        <end position="489"/>
    </location>
</feature>
<dbReference type="AlphaFoldDB" id="A0A1H3YSU0"/>
<feature type="transmembrane region" description="Helical" evidence="2">
    <location>
        <begin position="151"/>
        <end position="175"/>
    </location>
</feature>
<accession>A0A1H3YSU0</accession>
<organism evidence="3 4">
    <name type="scientific">Microbulbifer marinus</name>
    <dbReference type="NCBI Taxonomy" id="658218"/>
    <lineage>
        <taxon>Bacteria</taxon>
        <taxon>Pseudomonadati</taxon>
        <taxon>Pseudomonadota</taxon>
        <taxon>Gammaproteobacteria</taxon>
        <taxon>Cellvibrionales</taxon>
        <taxon>Microbulbiferaceae</taxon>
        <taxon>Microbulbifer</taxon>
    </lineage>
</organism>
<feature type="transmembrane region" description="Helical" evidence="2">
    <location>
        <begin position="30"/>
        <end position="53"/>
    </location>
</feature>
<proteinExistence type="predicted"/>
<feature type="transmembrane region" description="Helical" evidence="2">
    <location>
        <begin position="258"/>
        <end position="276"/>
    </location>
</feature>
<sequence>MELKNLAVRARLRSPWESIDLGIALARRQWWPLFLVWLLPAALLFATCYWLLPDSPNLSLFLIWWLKPVFDRLPLYIASRALFGETISALAALKQFFAQNRRDWLAWISWRRLSATRSFDMPVTLLEQSTGAARAARIGVLHRKHASAATWLTLTGFHLETFLLLALLMLLYLFIPEQVQIDWLPLFASGAPWLEWGINALYLLVMAAVAPFYIVSGFCLYIGRRIELEGWDIEIQFRNLLDRHQRAQKQRARQASRASVAAQLLLLCAVAITAAIPTHEARAAAADTPAQARETIDEVLAGDDFHRVEEVSGWRLKEIDWSDSEVPEWLIAFFEWLENRPVDPEGKSEWGPFIGLLIEVLLWAAAIGLLAYLLWRYREPIRQSLRFHKKTEPNKAAPDTLFGLDVRQSSLPQDVCAEVLCLWQSGDQRASLGLLYRATLSHLIESYQFAFGDHLTESECAQLVRLRQRQPEASPRQASEPQQAPRPVSAGLSDFVQQLTASWQQLAYAHRAPATARVQSLCDQWQEAFGNDH</sequence>
<keyword evidence="2" id="KW-1133">Transmembrane helix</keyword>
<keyword evidence="2" id="KW-0472">Membrane</keyword>
<evidence type="ECO:0000256" key="2">
    <source>
        <dbReference type="SAM" id="Phobius"/>
    </source>
</evidence>
<keyword evidence="2" id="KW-0812">Transmembrane</keyword>
<evidence type="ECO:0000256" key="1">
    <source>
        <dbReference type="SAM" id="MobiDB-lite"/>
    </source>
</evidence>